<sequence>MDKRMSPAEIVGQLAVLGWRHDHRYSRFVFVSHEPPVSRCKEFEGQRNG</sequence>
<gene>
    <name evidence="1" type="ORF">ACFQDL_19905</name>
</gene>
<evidence type="ECO:0000313" key="2">
    <source>
        <dbReference type="Proteomes" id="UP001596422"/>
    </source>
</evidence>
<dbReference type="RefSeq" id="WP_379910543.1">
    <property type="nucleotide sequence ID" value="NZ_JBHSWE010000001.1"/>
</dbReference>
<reference evidence="2" key="1">
    <citation type="journal article" date="2019" name="Int. J. Syst. Evol. Microbiol.">
        <title>The Global Catalogue of Microorganisms (GCM) 10K type strain sequencing project: providing services to taxonomists for standard genome sequencing and annotation.</title>
        <authorList>
            <consortium name="The Broad Institute Genomics Platform"/>
            <consortium name="The Broad Institute Genome Sequencing Center for Infectious Disease"/>
            <person name="Wu L."/>
            <person name="Ma J."/>
        </authorList>
    </citation>
    <scope>NUCLEOTIDE SEQUENCE [LARGE SCALE GENOMIC DNA]</scope>
    <source>
        <strain evidence="2">NBRC 111756</strain>
    </source>
</reference>
<dbReference type="EMBL" id="JBHSWE010000001">
    <property type="protein sequence ID" value="MFC6672076.1"/>
    <property type="molecule type" value="Genomic_DNA"/>
</dbReference>
<protein>
    <submittedName>
        <fullName evidence="1">Uncharacterized protein</fullName>
    </submittedName>
</protein>
<name>A0ABW2A3M9_9GAMM</name>
<proteinExistence type="predicted"/>
<comment type="caution">
    <text evidence="1">The sequence shown here is derived from an EMBL/GenBank/DDBJ whole genome shotgun (WGS) entry which is preliminary data.</text>
</comment>
<keyword evidence="2" id="KW-1185">Reference proteome</keyword>
<accession>A0ABW2A3M9</accession>
<dbReference type="Proteomes" id="UP001596422">
    <property type="component" value="Unassembled WGS sequence"/>
</dbReference>
<organism evidence="1 2">
    <name type="scientific">Marinobacterium aestuariivivens</name>
    <dbReference type="NCBI Taxonomy" id="1698799"/>
    <lineage>
        <taxon>Bacteria</taxon>
        <taxon>Pseudomonadati</taxon>
        <taxon>Pseudomonadota</taxon>
        <taxon>Gammaproteobacteria</taxon>
        <taxon>Oceanospirillales</taxon>
        <taxon>Oceanospirillaceae</taxon>
        <taxon>Marinobacterium</taxon>
    </lineage>
</organism>
<evidence type="ECO:0000313" key="1">
    <source>
        <dbReference type="EMBL" id="MFC6672076.1"/>
    </source>
</evidence>